<feature type="compositionally biased region" description="Low complexity" evidence="1">
    <location>
        <begin position="231"/>
        <end position="244"/>
    </location>
</feature>
<evidence type="ECO:0000256" key="1">
    <source>
        <dbReference type="SAM" id="MobiDB-lite"/>
    </source>
</evidence>
<dbReference type="InterPro" id="IPR029071">
    <property type="entry name" value="Ubiquitin-like_domsf"/>
</dbReference>
<keyword evidence="2" id="KW-0812">Transmembrane</keyword>
<feature type="transmembrane region" description="Helical" evidence="2">
    <location>
        <begin position="382"/>
        <end position="400"/>
    </location>
</feature>
<dbReference type="WBParaSite" id="ACAC_0001231001-mRNA-1">
    <property type="protein sequence ID" value="ACAC_0001231001-mRNA-1"/>
    <property type="gene ID" value="ACAC_0001231001"/>
</dbReference>
<evidence type="ECO:0000313" key="4">
    <source>
        <dbReference type="Proteomes" id="UP000035642"/>
    </source>
</evidence>
<feature type="domain" description="Ubiquitin-like" evidence="3">
    <location>
        <begin position="151"/>
        <end position="217"/>
    </location>
</feature>
<evidence type="ECO:0000259" key="3">
    <source>
        <dbReference type="PROSITE" id="PS50053"/>
    </source>
</evidence>
<organism evidence="4 5">
    <name type="scientific">Angiostrongylus cantonensis</name>
    <name type="common">Rat lungworm</name>
    <dbReference type="NCBI Taxonomy" id="6313"/>
    <lineage>
        <taxon>Eukaryota</taxon>
        <taxon>Metazoa</taxon>
        <taxon>Ecdysozoa</taxon>
        <taxon>Nematoda</taxon>
        <taxon>Chromadorea</taxon>
        <taxon>Rhabditida</taxon>
        <taxon>Rhabditina</taxon>
        <taxon>Rhabditomorpha</taxon>
        <taxon>Strongyloidea</taxon>
        <taxon>Metastrongylidae</taxon>
        <taxon>Angiostrongylus</taxon>
    </lineage>
</organism>
<keyword evidence="4" id="KW-1185">Reference proteome</keyword>
<feature type="region of interest" description="Disordered" evidence="1">
    <location>
        <begin position="229"/>
        <end position="258"/>
    </location>
</feature>
<dbReference type="InterPro" id="IPR040352">
    <property type="entry name" value="TMUB1/2"/>
</dbReference>
<dbReference type="GO" id="GO:0036503">
    <property type="term" value="P:ERAD pathway"/>
    <property type="evidence" value="ECO:0007669"/>
    <property type="project" value="InterPro"/>
</dbReference>
<protein>
    <submittedName>
        <fullName evidence="5">Ubiquitin-like domain-containing protein</fullName>
    </submittedName>
</protein>
<dbReference type="STRING" id="6313.A0A158PCC8"/>
<reference evidence="4" key="1">
    <citation type="submission" date="2012-09" db="EMBL/GenBank/DDBJ databases">
        <authorList>
            <person name="Martin A.A."/>
        </authorList>
    </citation>
    <scope>NUCLEOTIDE SEQUENCE</scope>
</reference>
<evidence type="ECO:0000256" key="2">
    <source>
        <dbReference type="SAM" id="Phobius"/>
    </source>
</evidence>
<proteinExistence type="predicted"/>
<dbReference type="SMART" id="SM00213">
    <property type="entry name" value="UBQ"/>
    <property type="match status" value="1"/>
</dbReference>
<dbReference type="PANTHER" id="PTHR14557:SF5">
    <property type="entry name" value="UBIQUITIN-LIKE DOMAIN-CONTAINING PROTEIN"/>
    <property type="match status" value="1"/>
</dbReference>
<keyword evidence="2" id="KW-0472">Membrane</keyword>
<dbReference type="Proteomes" id="UP000035642">
    <property type="component" value="Unassembled WGS sequence"/>
</dbReference>
<dbReference type="SUPFAM" id="SSF54236">
    <property type="entry name" value="Ubiquitin-like"/>
    <property type="match status" value="1"/>
</dbReference>
<dbReference type="CDD" id="cd17057">
    <property type="entry name" value="Ubl_TMUB1_like"/>
    <property type="match status" value="1"/>
</dbReference>
<sequence>MPSIGLGDNNTSHESQFAAAAAIAVLGQSGFQVRSSSGRMDVVSNTANGSALSVSSVGASSINGEVSDSNISEGQHSQGSNIVMPMNISVITDGVENIQENVTDSSTDENNIANPEVETATVSSDHDDSPEPCSEGASGVESPPVEGDSIIRLKFLDDTQKDARATMTDTVAKFKSVHFGEAVAAGRVIRLIYQGQLLREDSRTLASYGLRDGCVVHCHISNTPYAKQLESQGQSSSQSVVNSSIMGRRDTTHTNQSSSDVGVIENEFRYPRWAMGLLLLSYRFPVIGIPLHAMIRLLFDRQSEVLVAEQLGVIRRAYRRFLNSVVGDTQEVHVSPFDRAADAAAMLPPQRLCLGDYLLWIFAGQFVAIWGFVYAFPQLCDSTALGLLVLLTLYFFFVVCPSRDHFVEPSLIDENASSSTNAGR</sequence>
<dbReference type="PANTHER" id="PTHR14557">
    <property type="entry name" value="PROTEIN C7ORF21"/>
    <property type="match status" value="1"/>
</dbReference>
<dbReference type="Gene3D" id="3.10.20.90">
    <property type="entry name" value="Phosphatidylinositol 3-kinase Catalytic Subunit, Chain A, domain 1"/>
    <property type="match status" value="1"/>
</dbReference>
<dbReference type="InterPro" id="IPR000626">
    <property type="entry name" value="Ubiquitin-like_dom"/>
</dbReference>
<name>A0A158PCC8_ANGCA</name>
<feature type="transmembrane region" description="Helical" evidence="2">
    <location>
        <begin position="357"/>
        <end position="376"/>
    </location>
</feature>
<reference evidence="5" key="2">
    <citation type="submission" date="2016-04" db="UniProtKB">
        <authorList>
            <consortium name="WormBaseParasite"/>
        </authorList>
    </citation>
    <scope>IDENTIFICATION</scope>
</reference>
<dbReference type="AlphaFoldDB" id="A0A158PCC8"/>
<dbReference type="PROSITE" id="PS50053">
    <property type="entry name" value="UBIQUITIN_2"/>
    <property type="match status" value="1"/>
</dbReference>
<feature type="region of interest" description="Disordered" evidence="1">
    <location>
        <begin position="103"/>
        <end position="145"/>
    </location>
</feature>
<feature type="compositionally biased region" description="Polar residues" evidence="1">
    <location>
        <begin position="103"/>
        <end position="113"/>
    </location>
</feature>
<evidence type="ECO:0000313" key="5">
    <source>
        <dbReference type="WBParaSite" id="ACAC_0001231001-mRNA-1"/>
    </source>
</evidence>
<dbReference type="Pfam" id="PF00240">
    <property type="entry name" value="ubiquitin"/>
    <property type="match status" value="1"/>
</dbReference>
<accession>A0A158PCC8</accession>
<keyword evidence="2" id="KW-1133">Transmembrane helix</keyword>